<dbReference type="GO" id="GO:0006351">
    <property type="term" value="P:DNA-templated transcription"/>
    <property type="evidence" value="ECO:0007669"/>
    <property type="project" value="InterPro"/>
</dbReference>
<feature type="domain" description="DOG1" evidence="5">
    <location>
        <begin position="3"/>
        <end position="239"/>
    </location>
</feature>
<dbReference type="PROSITE" id="PS51806">
    <property type="entry name" value="DOG1"/>
    <property type="match status" value="1"/>
</dbReference>
<evidence type="ECO:0000256" key="3">
    <source>
        <dbReference type="PROSITE-ProRule" id="PRU00176"/>
    </source>
</evidence>
<dbReference type="Pfam" id="PF14144">
    <property type="entry name" value="DOG1"/>
    <property type="match status" value="1"/>
</dbReference>
<evidence type="ECO:0000259" key="5">
    <source>
        <dbReference type="PROSITE" id="PS51806"/>
    </source>
</evidence>
<gene>
    <name evidence="6" type="ORF">MERR_LOCUS47317</name>
</gene>
<dbReference type="InterPro" id="IPR050825">
    <property type="entry name" value="RBM42_RBP45_47-like"/>
</dbReference>
<dbReference type="GO" id="GO:0006397">
    <property type="term" value="P:mRNA processing"/>
    <property type="evidence" value="ECO:0007669"/>
    <property type="project" value="UniProtKB-KW"/>
</dbReference>
<organism evidence="6 7">
    <name type="scientific">Microthlaspi erraticum</name>
    <dbReference type="NCBI Taxonomy" id="1685480"/>
    <lineage>
        <taxon>Eukaryota</taxon>
        <taxon>Viridiplantae</taxon>
        <taxon>Streptophyta</taxon>
        <taxon>Embryophyta</taxon>
        <taxon>Tracheophyta</taxon>
        <taxon>Spermatophyta</taxon>
        <taxon>Magnoliopsida</taxon>
        <taxon>eudicotyledons</taxon>
        <taxon>Gunneridae</taxon>
        <taxon>Pentapetalae</taxon>
        <taxon>rosids</taxon>
        <taxon>malvids</taxon>
        <taxon>Brassicales</taxon>
        <taxon>Brassicaceae</taxon>
        <taxon>Coluteocarpeae</taxon>
        <taxon>Microthlaspi</taxon>
    </lineage>
</organism>
<feature type="domain" description="RRM" evidence="4">
    <location>
        <begin position="418"/>
        <end position="497"/>
    </location>
</feature>
<dbReference type="GO" id="GO:0043565">
    <property type="term" value="F:sequence-specific DNA binding"/>
    <property type="evidence" value="ECO:0007669"/>
    <property type="project" value="InterPro"/>
</dbReference>
<dbReference type="SUPFAM" id="SSF54928">
    <property type="entry name" value="RNA-binding domain, RBD"/>
    <property type="match status" value="1"/>
</dbReference>
<dbReference type="Proteomes" id="UP000467841">
    <property type="component" value="Unassembled WGS sequence"/>
</dbReference>
<keyword evidence="2 3" id="KW-0694">RNA-binding</keyword>
<sequence length="519" mass="59169">MSLIKFHDFYGVWSKTVTETCLPLFSSADPASELSTRITFILCSLQWYYETLNAYAKEDSKTITNLLFPSWRDSLEKPILFLGDIHPFLLTNILRSLINRVNQDAGKNPATSEDPYVELLKKTEELEGEIESSVSHLLDRMSKAQIRYAARFSDNWVSSYDSSQWRTVMEMTAASMAKEEIMKELVGIFVDANLLRMKLIKDIVDATSGQILMLASLFLESVCRIFYGFKDQGQEFHYSLSASPLMNHHHASEPALPTCQTFPVKNQQPTVVPVHFHSQPVPPPYQTFPVMKHTPTAVPAHFHSRPVPPTYHTYPVMNQHPTAVPAHFHSRPVPPPYQTNPVMNQQPIAVPAHFHSRPVQPPYQTSPVKNQQHTAVPAHFHSRLVPRPHQTYPVTNQQPRPAGNQAPEINNNAPIPEYTIYVGDLNYQVKAFELGEKFRERYPSVKAAKVKFSRDSRRTRGYGFVSFSDVNEQRRAMTEMNGQLCHDKPMRIGPVKRIPRPRASFFFCKGLSFLIALKL</sequence>
<accession>A0A6D2L379</accession>
<dbReference type="GO" id="GO:0005829">
    <property type="term" value="C:cytosol"/>
    <property type="evidence" value="ECO:0007669"/>
    <property type="project" value="TreeGrafter"/>
</dbReference>
<dbReference type="PROSITE" id="PS50102">
    <property type="entry name" value="RRM"/>
    <property type="match status" value="1"/>
</dbReference>
<dbReference type="InterPro" id="IPR035979">
    <property type="entry name" value="RBD_domain_sf"/>
</dbReference>
<dbReference type="AlphaFoldDB" id="A0A6D2L379"/>
<dbReference type="InterPro" id="IPR012677">
    <property type="entry name" value="Nucleotide-bd_a/b_plait_sf"/>
</dbReference>
<dbReference type="PANTHER" id="PTHR47640">
    <property type="entry name" value="TRNA SELENOCYSTEINE 1-ASSOCIATED PROTEIN 1-RELATED-RELATED"/>
    <property type="match status" value="1"/>
</dbReference>
<dbReference type="InterPro" id="IPR000504">
    <property type="entry name" value="RRM_dom"/>
</dbReference>
<reference evidence="6" key="1">
    <citation type="submission" date="2020-01" db="EMBL/GenBank/DDBJ databases">
        <authorList>
            <person name="Mishra B."/>
        </authorList>
    </citation>
    <scope>NUCLEOTIDE SEQUENCE [LARGE SCALE GENOMIC DNA]</scope>
</reference>
<evidence type="ECO:0000256" key="1">
    <source>
        <dbReference type="ARBA" id="ARBA00022664"/>
    </source>
</evidence>
<dbReference type="PANTHER" id="PTHR47640:SF48">
    <property type="entry name" value="POLYADENYLATE-BINDING PROTEIN RBP45B"/>
    <property type="match status" value="1"/>
</dbReference>
<proteinExistence type="predicted"/>
<protein>
    <recommendedName>
        <fullName evidence="8">RRM domain-containing protein</fullName>
    </recommendedName>
</protein>
<evidence type="ECO:0000259" key="4">
    <source>
        <dbReference type="PROSITE" id="PS50102"/>
    </source>
</evidence>
<evidence type="ECO:0000313" key="7">
    <source>
        <dbReference type="Proteomes" id="UP000467841"/>
    </source>
</evidence>
<evidence type="ECO:0000256" key="2">
    <source>
        <dbReference type="ARBA" id="ARBA00022884"/>
    </source>
</evidence>
<dbReference type="Gene3D" id="3.30.70.330">
    <property type="match status" value="1"/>
</dbReference>
<comment type="caution">
    <text evidence="6">The sequence shown here is derived from an EMBL/GenBank/DDBJ whole genome shotgun (WGS) entry which is preliminary data.</text>
</comment>
<evidence type="ECO:0008006" key="8">
    <source>
        <dbReference type="Google" id="ProtNLM"/>
    </source>
</evidence>
<dbReference type="Pfam" id="PF00076">
    <property type="entry name" value="RRM_1"/>
    <property type="match status" value="1"/>
</dbReference>
<keyword evidence="1" id="KW-0507">mRNA processing</keyword>
<keyword evidence="7" id="KW-1185">Reference proteome</keyword>
<dbReference type="EMBL" id="CACVBM020001817">
    <property type="protein sequence ID" value="CAA7060081.1"/>
    <property type="molecule type" value="Genomic_DNA"/>
</dbReference>
<evidence type="ECO:0000313" key="6">
    <source>
        <dbReference type="EMBL" id="CAA7060081.1"/>
    </source>
</evidence>
<dbReference type="InterPro" id="IPR025422">
    <property type="entry name" value="TGA_domain"/>
</dbReference>
<dbReference type="SMART" id="SM00360">
    <property type="entry name" value="RRM"/>
    <property type="match status" value="1"/>
</dbReference>
<dbReference type="GO" id="GO:0003729">
    <property type="term" value="F:mRNA binding"/>
    <property type="evidence" value="ECO:0007669"/>
    <property type="project" value="InterPro"/>
</dbReference>
<name>A0A6D2L379_9BRAS</name>
<dbReference type="OrthoDB" id="683795at2759"/>